<dbReference type="InterPro" id="IPR004572">
    <property type="entry name" value="Protoporphyrinogen_oxidase"/>
</dbReference>
<dbReference type="EMBL" id="JACCFJ010000001">
    <property type="protein sequence ID" value="NYI85751.1"/>
    <property type="molecule type" value="Genomic_DNA"/>
</dbReference>
<keyword evidence="11 12" id="KW-0350">Heme biosynthesis</keyword>
<keyword evidence="9 12" id="KW-0274">FAD</keyword>
<dbReference type="Gene3D" id="1.10.3110.10">
    <property type="entry name" value="protoporphyrinogen ix oxidase, domain 3"/>
    <property type="match status" value="1"/>
</dbReference>
<dbReference type="AlphaFoldDB" id="A0A853AT19"/>
<evidence type="ECO:0000256" key="1">
    <source>
        <dbReference type="ARBA" id="ARBA00001755"/>
    </source>
</evidence>
<comment type="pathway">
    <text evidence="4 12">Porphyrin-containing compound metabolism; protoheme biosynthesis.</text>
</comment>
<sequence length="478" mass="49090">MSAPRVAVVGGGISGLVAAHRLRVELGPDAEVHVVEQASRVGGKLRTVELAGRAYDLGAEAFLARRPEVLRLADELGVGADVVHPAGAPATVHAGGRTHRLPTGTVMGVPAAPESVRDVLSESGLAALRAEAQLPPVQLDGADVSVGDLLRGRVGDEVVDRLVEPLLGGVYAGDANRLGLRATIPALAAALDAGAGSITAAAAAALPAPKPDVPKKPVFGAFHHGYRRLLDQLLIAADARLRLGLPVRRLSRTGSGWRLEIGAAPSPEHLDVDGVVLAVPAPAARRLLQDVVPSAAAKLGEVELASMVVVGFALPADVRLPNASGVLIARGERHADGTPFTAKAFTFSSNKWPHLRGANGELLVRGSVGRFGETADLQLDDDELRRRVRADFAELTGISAEPVDSVVVRWGGGLPQYGVGHLDLVADVERAVAEVPGLALAGAALHGVGVPACIATGEAAATDITRALLGDPPRGVGR</sequence>
<evidence type="ECO:0000256" key="6">
    <source>
        <dbReference type="ARBA" id="ARBA00012402"/>
    </source>
</evidence>
<dbReference type="SUPFAM" id="SSF51905">
    <property type="entry name" value="FAD/NAD(P)-binding domain"/>
    <property type="match status" value="1"/>
</dbReference>
<dbReference type="GO" id="GO:0005737">
    <property type="term" value="C:cytoplasm"/>
    <property type="evidence" value="ECO:0007669"/>
    <property type="project" value="UniProtKB-SubCell"/>
</dbReference>
<keyword evidence="10 12" id="KW-0560">Oxidoreductase</keyword>
<comment type="function">
    <text evidence="3 12">Involved in coproporphyrin-dependent heme b biosynthesis. Catalyzes the oxidation of coproporphyrinogen III to coproporphyrin III.</text>
</comment>
<dbReference type="Pfam" id="PF01593">
    <property type="entry name" value="Amino_oxidase"/>
    <property type="match status" value="1"/>
</dbReference>
<organism evidence="14 15">
    <name type="scientific">Saccharopolyspora hordei</name>
    <dbReference type="NCBI Taxonomy" id="1838"/>
    <lineage>
        <taxon>Bacteria</taxon>
        <taxon>Bacillati</taxon>
        <taxon>Actinomycetota</taxon>
        <taxon>Actinomycetes</taxon>
        <taxon>Pseudonocardiales</taxon>
        <taxon>Pseudonocardiaceae</taxon>
        <taxon>Saccharopolyspora</taxon>
    </lineage>
</organism>
<keyword evidence="8 12" id="KW-0285">Flavoprotein</keyword>
<dbReference type="InterPro" id="IPR036188">
    <property type="entry name" value="FAD/NAD-bd_sf"/>
</dbReference>
<gene>
    <name evidence="14" type="ORF">HNR68_004381</name>
</gene>
<evidence type="ECO:0000313" key="15">
    <source>
        <dbReference type="Proteomes" id="UP000587002"/>
    </source>
</evidence>
<comment type="catalytic activity">
    <reaction evidence="1">
        <text>coproporphyrinogen III + 3 O2 = coproporphyrin III + 3 H2O2</text>
        <dbReference type="Rhea" id="RHEA:43436"/>
        <dbReference type="ChEBI" id="CHEBI:15379"/>
        <dbReference type="ChEBI" id="CHEBI:16240"/>
        <dbReference type="ChEBI" id="CHEBI:57309"/>
        <dbReference type="ChEBI" id="CHEBI:131725"/>
        <dbReference type="EC" id="1.3.3.15"/>
    </reaction>
    <physiologicalReaction direction="left-to-right" evidence="1">
        <dbReference type="Rhea" id="RHEA:43437"/>
    </physiologicalReaction>
</comment>
<evidence type="ECO:0000256" key="3">
    <source>
        <dbReference type="ARBA" id="ARBA00002185"/>
    </source>
</evidence>
<keyword evidence="15" id="KW-1185">Reference proteome</keyword>
<dbReference type="Gene3D" id="3.50.50.60">
    <property type="entry name" value="FAD/NAD(P)-binding domain"/>
    <property type="match status" value="1"/>
</dbReference>
<dbReference type="InterPro" id="IPR050464">
    <property type="entry name" value="Zeta_carotene_desat/Oxidored"/>
</dbReference>
<dbReference type="PANTHER" id="PTHR42923:SF3">
    <property type="entry name" value="PROTOPORPHYRINOGEN OXIDASE"/>
    <property type="match status" value="1"/>
</dbReference>
<evidence type="ECO:0000256" key="11">
    <source>
        <dbReference type="ARBA" id="ARBA00023133"/>
    </source>
</evidence>
<dbReference type="UniPathway" id="UPA00252"/>
<evidence type="ECO:0000259" key="13">
    <source>
        <dbReference type="Pfam" id="PF01593"/>
    </source>
</evidence>
<dbReference type="EC" id="1.3.3.15" evidence="6 12"/>
<evidence type="ECO:0000256" key="10">
    <source>
        <dbReference type="ARBA" id="ARBA00023002"/>
    </source>
</evidence>
<comment type="similarity">
    <text evidence="5 12">Belongs to the protoporphyrinogen/coproporphyrinogen oxidase family. Coproporphyrinogen III oxidase subfamily.</text>
</comment>
<dbReference type="GO" id="GO:0004729">
    <property type="term" value="F:oxygen-dependent protoporphyrinogen oxidase activity"/>
    <property type="evidence" value="ECO:0007669"/>
    <property type="project" value="UniProtKB-UniRule"/>
</dbReference>
<name>A0A853AT19_9PSEU</name>
<evidence type="ECO:0000313" key="14">
    <source>
        <dbReference type="EMBL" id="NYI85751.1"/>
    </source>
</evidence>
<evidence type="ECO:0000256" key="4">
    <source>
        <dbReference type="ARBA" id="ARBA00004744"/>
    </source>
</evidence>
<keyword evidence="12" id="KW-0963">Cytoplasm</keyword>
<proteinExistence type="inferred from homology"/>
<evidence type="ECO:0000256" key="2">
    <source>
        <dbReference type="ARBA" id="ARBA00001974"/>
    </source>
</evidence>
<dbReference type="Proteomes" id="UP000587002">
    <property type="component" value="Unassembled WGS sequence"/>
</dbReference>
<evidence type="ECO:0000256" key="5">
    <source>
        <dbReference type="ARBA" id="ARBA00008310"/>
    </source>
</evidence>
<dbReference type="PANTHER" id="PTHR42923">
    <property type="entry name" value="PROTOPORPHYRINOGEN OXIDASE"/>
    <property type="match status" value="1"/>
</dbReference>
<evidence type="ECO:0000256" key="7">
    <source>
        <dbReference type="ARBA" id="ARBA00019046"/>
    </source>
</evidence>
<feature type="domain" description="Amine oxidase" evidence="13">
    <location>
        <begin position="13"/>
        <end position="464"/>
    </location>
</feature>
<protein>
    <recommendedName>
        <fullName evidence="7 12">Coproporphyrinogen III oxidase</fullName>
        <ecNumber evidence="6 12">1.3.3.15</ecNumber>
    </recommendedName>
</protein>
<comment type="subcellular location">
    <subcellularLocation>
        <location evidence="12">Cytoplasm</location>
    </subcellularLocation>
</comment>
<evidence type="ECO:0000256" key="8">
    <source>
        <dbReference type="ARBA" id="ARBA00022630"/>
    </source>
</evidence>
<comment type="caution">
    <text evidence="14">The sequence shown here is derived from an EMBL/GenBank/DDBJ whole genome shotgun (WGS) entry which is preliminary data.</text>
</comment>
<dbReference type="GO" id="GO:0006783">
    <property type="term" value="P:heme biosynthetic process"/>
    <property type="evidence" value="ECO:0007669"/>
    <property type="project" value="UniProtKB-UniRule"/>
</dbReference>
<comment type="cofactor">
    <cofactor evidence="2 12">
        <name>FAD</name>
        <dbReference type="ChEBI" id="CHEBI:57692"/>
    </cofactor>
</comment>
<evidence type="ECO:0000256" key="9">
    <source>
        <dbReference type="ARBA" id="ARBA00022827"/>
    </source>
</evidence>
<dbReference type="RefSeq" id="WP_179723607.1">
    <property type="nucleotide sequence ID" value="NZ_BAABFH010000001.1"/>
</dbReference>
<accession>A0A853AT19</accession>
<reference evidence="14 15" key="1">
    <citation type="submission" date="2020-07" db="EMBL/GenBank/DDBJ databases">
        <title>Sequencing the genomes of 1000 actinobacteria strains.</title>
        <authorList>
            <person name="Klenk H.-P."/>
        </authorList>
    </citation>
    <scope>NUCLEOTIDE SEQUENCE [LARGE SCALE GENOMIC DNA]</scope>
    <source>
        <strain evidence="14 15">DSM 44065</strain>
    </source>
</reference>
<dbReference type="InterPro" id="IPR002937">
    <property type="entry name" value="Amino_oxidase"/>
</dbReference>
<dbReference type="Gene3D" id="3.90.660.20">
    <property type="entry name" value="Protoporphyrinogen oxidase, mitochondrial, domain 2"/>
    <property type="match status" value="1"/>
</dbReference>
<dbReference type="SUPFAM" id="SSF54373">
    <property type="entry name" value="FAD-linked reductases, C-terminal domain"/>
    <property type="match status" value="1"/>
</dbReference>
<dbReference type="NCBIfam" id="TIGR00562">
    <property type="entry name" value="proto_IX_ox"/>
    <property type="match status" value="1"/>
</dbReference>
<evidence type="ECO:0000256" key="12">
    <source>
        <dbReference type="RuleBase" id="RU364052"/>
    </source>
</evidence>